<comment type="caution">
    <text evidence="1">The sequence shown here is derived from an EMBL/GenBank/DDBJ whole genome shotgun (WGS) entry which is preliminary data.</text>
</comment>
<evidence type="ECO:0000313" key="1">
    <source>
        <dbReference type="EMBL" id="GKX68711.1"/>
    </source>
</evidence>
<keyword evidence="2" id="KW-1185">Reference proteome</keyword>
<protein>
    <submittedName>
        <fullName evidence="1">ABC transporter</fullName>
    </submittedName>
</protein>
<reference evidence="1" key="1">
    <citation type="journal article" date="2025" name="Int. J. Syst. Evol. Microbiol.">
        <title>Inconstantimicrobium mannanitabidum sp. nov., a novel member of the family Clostridiaceae isolated from anoxic soil under the treatment of reductive soil disinfestation.</title>
        <authorList>
            <person name="Ueki A."/>
            <person name="Tonouchi A."/>
            <person name="Honma S."/>
            <person name="Kaku N."/>
            <person name="Ueki K."/>
        </authorList>
    </citation>
    <scope>NUCLEOTIDE SEQUENCE</scope>
    <source>
        <strain evidence="1">TW13</strain>
    </source>
</reference>
<name>A0ACB5RHX5_9CLOT</name>
<organism evidence="1 2">
    <name type="scientific">Inconstantimicrobium mannanitabidum</name>
    <dbReference type="NCBI Taxonomy" id="1604901"/>
    <lineage>
        <taxon>Bacteria</taxon>
        <taxon>Bacillati</taxon>
        <taxon>Bacillota</taxon>
        <taxon>Clostridia</taxon>
        <taxon>Eubacteriales</taxon>
        <taxon>Clostridiaceae</taxon>
        <taxon>Inconstantimicrobium</taxon>
    </lineage>
</organism>
<proteinExistence type="predicted"/>
<accession>A0ACB5RHX5</accession>
<evidence type="ECO:0000313" key="2">
    <source>
        <dbReference type="Proteomes" id="UP001058074"/>
    </source>
</evidence>
<dbReference type="Proteomes" id="UP001058074">
    <property type="component" value="Unassembled WGS sequence"/>
</dbReference>
<gene>
    <name evidence="1" type="ORF">rsdtw13_39690</name>
</gene>
<dbReference type="EMBL" id="BROD01000001">
    <property type="protein sequence ID" value="GKX68711.1"/>
    <property type="molecule type" value="Genomic_DNA"/>
</dbReference>
<sequence length="581" mass="65379">MELFQKYIKKYTLSFVVPILAMILCIIADNLSPYIQKILVDKAFKDGNTKLLFTLLTILFVVAITRSIAAYVKEYLFDIVSLKISRSIRQDLFKKIQSFEFSYFDGMNTGELMSRMSEDTDIIWQTISFGLRLFVESILCFGLSLTMMLFLDWQLGLACLVALLPIGFLNLRFHKKLSTNYDAISDQTAQINSTAQQNISGVRLVKSFAREKHEILKFLNINNVYYDLNVKLSKVTSTYLPLMDFLTNISLVVMIVFGGYLAIKGQITLGTLLAFSSYVLTLVNCSRMVGNVTSLLAQNKASSEKIFTILNKEPEILSESNSYSPDEIKGDIEFRNVSLKYNTEEDAVLKNINLNIPAGSTVAIMGTTGAGKSSLLSLIGRYYDPCEGEILIDGVNVKNWDLNLLRSKMSIVFQDTFLFSDTIENNIKFSNGDLSKEDLITVSEKACAYNFINSFEDGFDTLIGERGLGLSGGQKQRLSIARALARNGKILILDDATSALDMETEFTLLKNLNQNYDVHPTTFIIGHRISAVKNADIILFMENGHVVEYGNHDELLAKKGYYYDIYCDQFKDFDMLESEVG</sequence>